<dbReference type="Pfam" id="PF20113">
    <property type="entry name" value="DUF6503"/>
    <property type="match status" value="1"/>
</dbReference>
<gene>
    <name evidence="1" type="ORF">BD809_106208</name>
</gene>
<comment type="caution">
    <text evidence="1">The sequence shown here is derived from an EMBL/GenBank/DDBJ whole genome shotgun (WGS) entry which is preliminary data.</text>
</comment>
<dbReference type="PROSITE" id="PS51257">
    <property type="entry name" value="PROKAR_LIPOPROTEIN"/>
    <property type="match status" value="1"/>
</dbReference>
<dbReference type="RefSeq" id="WP_246131506.1">
    <property type="nucleotide sequence ID" value="NZ_VNHU01000006.1"/>
</dbReference>
<proteinExistence type="predicted"/>
<dbReference type="AlphaFoldDB" id="A0A5S5C0Z0"/>
<organism evidence="1 2">
    <name type="scientific">Aquimarina intermedia</name>
    <dbReference type="NCBI Taxonomy" id="350814"/>
    <lineage>
        <taxon>Bacteria</taxon>
        <taxon>Pseudomonadati</taxon>
        <taxon>Bacteroidota</taxon>
        <taxon>Flavobacteriia</taxon>
        <taxon>Flavobacteriales</taxon>
        <taxon>Flavobacteriaceae</taxon>
        <taxon>Aquimarina</taxon>
    </lineage>
</organism>
<evidence type="ECO:0000313" key="2">
    <source>
        <dbReference type="Proteomes" id="UP000324376"/>
    </source>
</evidence>
<evidence type="ECO:0000313" key="1">
    <source>
        <dbReference type="EMBL" id="TYP72954.1"/>
    </source>
</evidence>
<evidence type="ECO:0008006" key="3">
    <source>
        <dbReference type="Google" id="ProtNLM"/>
    </source>
</evidence>
<sequence length="281" mass="31260">MIKKITLILIAVAITSCNTSKKEETKDESATQEIMPVEPDGGIGDGAVSISDNYVSAIEIAHKKNEFIDNKMVSFNVNLLFGGQQRLDAKVTMLTNSSKIRIDKKDGSKLIFDGSDVYLCPMDANDKGARFDMFTWTYFFGLPYKLSDEGANIVMADDKSLDDKIHSTAKMTFEPGTGDAPDDWYVLYKDNESNLLKAAAYIVTFGNKEGEEKKPEPHAIQYKDYQMVDGIPVAMQWEFNNWSAANGMAEKLGEATISDVTFMEEESDLFATPENAKKITM</sequence>
<accession>A0A5S5C0Z0</accession>
<dbReference type="Proteomes" id="UP000324376">
    <property type="component" value="Unassembled WGS sequence"/>
</dbReference>
<protein>
    <recommendedName>
        <fullName evidence="3">Outer membrane lipoprotein-sorting protein</fullName>
    </recommendedName>
</protein>
<keyword evidence="2" id="KW-1185">Reference proteome</keyword>
<name>A0A5S5C0Z0_9FLAO</name>
<reference evidence="1 2" key="1">
    <citation type="submission" date="2019-07" db="EMBL/GenBank/DDBJ databases">
        <title>Genomic Encyclopedia of Archaeal and Bacterial Type Strains, Phase II (KMG-II): from individual species to whole genera.</title>
        <authorList>
            <person name="Goeker M."/>
        </authorList>
    </citation>
    <scope>NUCLEOTIDE SEQUENCE [LARGE SCALE GENOMIC DNA]</scope>
    <source>
        <strain evidence="1 2">DSM 17527</strain>
    </source>
</reference>
<dbReference type="EMBL" id="VNHU01000006">
    <property type="protein sequence ID" value="TYP72954.1"/>
    <property type="molecule type" value="Genomic_DNA"/>
</dbReference>
<dbReference type="InterPro" id="IPR045444">
    <property type="entry name" value="DUF6503"/>
</dbReference>